<dbReference type="AlphaFoldDB" id="A0A811UWX6"/>
<dbReference type="EMBL" id="CAJHJT010000034">
    <property type="protein sequence ID" value="CAD7003151.1"/>
    <property type="molecule type" value="Genomic_DNA"/>
</dbReference>
<name>A0A811UWX6_CERCA</name>
<protein>
    <submittedName>
        <fullName evidence="1">(Mediterranean fruit fly) hypothetical protein</fullName>
    </submittedName>
</protein>
<evidence type="ECO:0000313" key="1">
    <source>
        <dbReference type="EMBL" id="CAD7003151.1"/>
    </source>
</evidence>
<comment type="caution">
    <text evidence="1">The sequence shown here is derived from an EMBL/GenBank/DDBJ whole genome shotgun (WGS) entry which is preliminary data.</text>
</comment>
<accession>A0A811UWX6</accession>
<evidence type="ECO:0000313" key="2">
    <source>
        <dbReference type="Proteomes" id="UP000606786"/>
    </source>
</evidence>
<reference evidence="1" key="1">
    <citation type="submission" date="2020-11" db="EMBL/GenBank/DDBJ databases">
        <authorList>
            <person name="Whitehead M."/>
        </authorList>
    </citation>
    <scope>NUCLEOTIDE SEQUENCE</scope>
    <source>
        <strain evidence="1">EGII</strain>
    </source>
</reference>
<proteinExistence type="predicted"/>
<dbReference type="OrthoDB" id="6340140at2759"/>
<keyword evidence="2" id="KW-1185">Reference proteome</keyword>
<organism evidence="1 2">
    <name type="scientific">Ceratitis capitata</name>
    <name type="common">Mediterranean fruit fly</name>
    <name type="synonym">Tephritis capitata</name>
    <dbReference type="NCBI Taxonomy" id="7213"/>
    <lineage>
        <taxon>Eukaryota</taxon>
        <taxon>Metazoa</taxon>
        <taxon>Ecdysozoa</taxon>
        <taxon>Arthropoda</taxon>
        <taxon>Hexapoda</taxon>
        <taxon>Insecta</taxon>
        <taxon>Pterygota</taxon>
        <taxon>Neoptera</taxon>
        <taxon>Endopterygota</taxon>
        <taxon>Diptera</taxon>
        <taxon>Brachycera</taxon>
        <taxon>Muscomorpha</taxon>
        <taxon>Tephritoidea</taxon>
        <taxon>Tephritidae</taxon>
        <taxon>Ceratitis</taxon>
        <taxon>Ceratitis</taxon>
    </lineage>
</organism>
<dbReference type="Proteomes" id="UP000606786">
    <property type="component" value="Unassembled WGS sequence"/>
</dbReference>
<sequence length="206" mass="23084">MTQRRTPAASAAINSHQIIFAFVASIVWLASDACALPAINTLLGLPTYNSHPQVDMQQALLNELLDNVNEDAFFSELKKYQHQQPTYLSKWAGLRDILPTFDYGEEHADSGDTDDSYETSNTRLVDHLQQLATNSVDGIGVGDVRADNPAVIQPVMPFRKKPQSGPVAFKDHGIKKNIQLHKQYMSPCHFKICNMGRKRNARYLDD</sequence>
<gene>
    <name evidence="1" type="ORF">CCAP1982_LOCUS11612</name>
</gene>